<proteinExistence type="predicted"/>
<evidence type="ECO:0000313" key="2">
    <source>
        <dbReference type="Proteomes" id="UP000215002"/>
    </source>
</evidence>
<evidence type="ECO:0000313" key="1">
    <source>
        <dbReference type="EMBL" id="ASU34391.1"/>
    </source>
</evidence>
<sequence length="47" mass="5850">MPIIIPIEEITHTDDLKRSERKWIKYYRSKNFILFNGYFRNGEQFIK</sequence>
<dbReference type="EMBL" id="CP022743">
    <property type="protein sequence ID" value="ASU34391.1"/>
    <property type="molecule type" value="Genomic_DNA"/>
</dbReference>
<dbReference type="Proteomes" id="UP000215002">
    <property type="component" value="Chromosome"/>
</dbReference>
<accession>A0A223NXV0</accession>
<name>A0A223NXV0_9SPHI</name>
<gene>
    <name evidence="1" type="ORF">MuYL_2504</name>
</gene>
<dbReference type="AlphaFoldDB" id="A0A223NXV0"/>
<protein>
    <submittedName>
        <fullName evidence="1">Uncharacterized protein</fullName>
    </submittedName>
</protein>
<dbReference type="KEGG" id="muc:MuYL_2504"/>
<reference evidence="1 2" key="1">
    <citation type="submission" date="2017-08" db="EMBL/GenBank/DDBJ databases">
        <title>Complete genome sequence of Mucilaginibacter sp. strain BJC16-A31.</title>
        <authorList>
            <consortium name="Henan University of Science and Technology"/>
            <person name="You X."/>
        </authorList>
    </citation>
    <scope>NUCLEOTIDE SEQUENCE [LARGE SCALE GENOMIC DNA]</scope>
    <source>
        <strain evidence="1 2">BJC16-A31</strain>
    </source>
</reference>
<keyword evidence="2" id="KW-1185">Reference proteome</keyword>
<organism evidence="1 2">
    <name type="scientific">Mucilaginibacter xinganensis</name>
    <dbReference type="NCBI Taxonomy" id="1234841"/>
    <lineage>
        <taxon>Bacteria</taxon>
        <taxon>Pseudomonadati</taxon>
        <taxon>Bacteroidota</taxon>
        <taxon>Sphingobacteriia</taxon>
        <taxon>Sphingobacteriales</taxon>
        <taxon>Sphingobacteriaceae</taxon>
        <taxon>Mucilaginibacter</taxon>
    </lineage>
</organism>